<protein>
    <recommendedName>
        <fullName evidence="4">Secreted protein</fullName>
    </recommendedName>
</protein>
<dbReference type="Proteomes" id="UP000807115">
    <property type="component" value="Chromosome 10"/>
</dbReference>
<proteinExistence type="predicted"/>
<feature type="chain" id="PRO_5036697762" description="Secreted protein" evidence="1">
    <location>
        <begin position="22"/>
        <end position="183"/>
    </location>
</feature>
<keyword evidence="1" id="KW-0732">Signal</keyword>
<evidence type="ECO:0000313" key="3">
    <source>
        <dbReference type="Proteomes" id="UP000807115"/>
    </source>
</evidence>
<name>A0A921Q5X9_SORBI</name>
<dbReference type="AlphaFoldDB" id="A0A921Q5X9"/>
<reference evidence="2" key="1">
    <citation type="journal article" date="2019" name="BMC Genomics">
        <title>A new reference genome for Sorghum bicolor reveals high levels of sequence similarity between sweet and grain genotypes: implications for the genetics of sugar metabolism.</title>
        <authorList>
            <person name="Cooper E.A."/>
            <person name="Brenton Z.W."/>
            <person name="Flinn B.S."/>
            <person name="Jenkins J."/>
            <person name="Shu S."/>
            <person name="Flowers D."/>
            <person name="Luo F."/>
            <person name="Wang Y."/>
            <person name="Xia P."/>
            <person name="Barry K."/>
            <person name="Daum C."/>
            <person name="Lipzen A."/>
            <person name="Yoshinaga Y."/>
            <person name="Schmutz J."/>
            <person name="Saski C."/>
            <person name="Vermerris W."/>
            <person name="Kresovich S."/>
        </authorList>
    </citation>
    <scope>NUCLEOTIDE SEQUENCE</scope>
</reference>
<reference evidence="2" key="2">
    <citation type="submission" date="2020-10" db="EMBL/GenBank/DDBJ databases">
        <authorList>
            <person name="Cooper E.A."/>
            <person name="Brenton Z.W."/>
            <person name="Flinn B.S."/>
            <person name="Jenkins J."/>
            <person name="Shu S."/>
            <person name="Flowers D."/>
            <person name="Luo F."/>
            <person name="Wang Y."/>
            <person name="Xia P."/>
            <person name="Barry K."/>
            <person name="Daum C."/>
            <person name="Lipzen A."/>
            <person name="Yoshinaga Y."/>
            <person name="Schmutz J."/>
            <person name="Saski C."/>
            <person name="Vermerris W."/>
            <person name="Kresovich S."/>
        </authorList>
    </citation>
    <scope>NUCLEOTIDE SEQUENCE</scope>
</reference>
<evidence type="ECO:0000313" key="2">
    <source>
        <dbReference type="EMBL" id="KAG0515633.1"/>
    </source>
</evidence>
<feature type="signal peptide" evidence="1">
    <location>
        <begin position="1"/>
        <end position="21"/>
    </location>
</feature>
<sequence length="183" mass="19785">MNHGLVLVAVAVPWCPGKVGGETPVDRERPHKQRQAGEVLLRAVPVVFGTSESAGDEARRLCLPCCLLLPSGKLCFGSPRLTPPRRDETRRYAFPVPIATSPRGSVTGPRRAASDPGTAYSPLRQPPPWCGQWKKIELLVLPWQAARTQTFLWVASVVCKTVSLDARLCDPGSSSSFGHPGPI</sequence>
<gene>
    <name evidence="2" type="ORF">BDA96_10G295400</name>
</gene>
<dbReference type="EMBL" id="CM027689">
    <property type="protein sequence ID" value="KAG0515633.1"/>
    <property type="molecule type" value="Genomic_DNA"/>
</dbReference>
<organism evidence="2 3">
    <name type="scientific">Sorghum bicolor</name>
    <name type="common">Sorghum</name>
    <name type="synonym">Sorghum vulgare</name>
    <dbReference type="NCBI Taxonomy" id="4558"/>
    <lineage>
        <taxon>Eukaryota</taxon>
        <taxon>Viridiplantae</taxon>
        <taxon>Streptophyta</taxon>
        <taxon>Embryophyta</taxon>
        <taxon>Tracheophyta</taxon>
        <taxon>Spermatophyta</taxon>
        <taxon>Magnoliopsida</taxon>
        <taxon>Liliopsida</taxon>
        <taxon>Poales</taxon>
        <taxon>Poaceae</taxon>
        <taxon>PACMAD clade</taxon>
        <taxon>Panicoideae</taxon>
        <taxon>Andropogonodae</taxon>
        <taxon>Andropogoneae</taxon>
        <taxon>Sorghinae</taxon>
        <taxon>Sorghum</taxon>
    </lineage>
</organism>
<comment type="caution">
    <text evidence="2">The sequence shown here is derived from an EMBL/GenBank/DDBJ whole genome shotgun (WGS) entry which is preliminary data.</text>
</comment>
<accession>A0A921Q5X9</accession>
<evidence type="ECO:0008006" key="4">
    <source>
        <dbReference type="Google" id="ProtNLM"/>
    </source>
</evidence>
<evidence type="ECO:0000256" key="1">
    <source>
        <dbReference type="SAM" id="SignalP"/>
    </source>
</evidence>